<keyword evidence="1" id="KW-0813">Transport</keyword>
<sequence length="723" mass="81508">MNTKEFKEKINEKLNDEIQKKNLTKFYEDYPKARQKAFEGYDFEQLRNSVKNIKQNTVDKLEELADKFQKAVEKNGAVFYRAVSDKDVVDYILKLCKEKDVKLVVKSKSMLSEEVELAQHFKEAGIESQETDLGEWIIQIAKHKPSHMVMPAIHLNRQQVADYFEKQLGKNMKPDIEFLVHTARAELREKFLKADLGISGCNIAAAENGAMFILTNEGNGRLTSSLPKTHIVLVGYEKLVESFEDAIPILRILPRNATAQTLTSYVNIILGPSQAIVEHTDGTFSIEKKELHVILVDHGRIEMARDPIFKELYQCIRCSACTNVCPVYALVGGHVFGNIYTGGIGALLNAFIGSSQTANQIQNLCITCGSCTQVCSGSIDIPNLIIEMRKKNIEKEGLPTIPKVVFQNIMSNRSLFHNMLKLARLGQKSFKNGQFIRNLPLYFSKYTKDRSLPAIADVPFRDIFDTILQKPAKNQEKIAFFSGCLIDFVYPETGEAVVKSLNALGFSVEFPKDQTCCGTPMYLTGDKESAKKVAMQNLEALESIDPDYIVVACPTGVEMWEKYPQFFKDDPKYLQLAQKYKNRIREYSSFVDEQLNKQNIKLNSLKNNGIATYHDSCHLKRVLGIHTQPRDIIAKAFNTNFVEMEHADQCCGMAGSYSLKFPEISKELGDQKHKSIIKSTANLVYVGCPACMLQIKGLIDKKGGNVKVMHIAQLVNEALKENK</sequence>
<dbReference type="InterPro" id="IPR037171">
    <property type="entry name" value="NagB/RpiA_transferase-like"/>
</dbReference>
<feature type="domain" description="4Fe-4S ferredoxin-type" evidence="8">
    <location>
        <begin position="356"/>
        <end position="384"/>
    </location>
</feature>
<gene>
    <name evidence="9" type="ORF">SAMN05660835_00147</name>
</gene>
<dbReference type="InterPro" id="IPR017896">
    <property type="entry name" value="4Fe4S_Fe-S-bd"/>
</dbReference>
<reference evidence="10" key="1">
    <citation type="submission" date="2016-10" db="EMBL/GenBank/DDBJ databases">
        <authorList>
            <person name="Varghese N."/>
            <person name="Submissions S."/>
        </authorList>
    </citation>
    <scope>NUCLEOTIDE SEQUENCE [LARGE SCALE GENOMIC DNA]</scope>
    <source>
        <strain evidence="10">DSM 8415</strain>
    </source>
</reference>
<dbReference type="SUPFAM" id="SSF100950">
    <property type="entry name" value="NagB/RpiA/CoA transferase-like"/>
    <property type="match status" value="1"/>
</dbReference>
<dbReference type="GO" id="GO:0051539">
    <property type="term" value="F:4 iron, 4 sulfur cluster binding"/>
    <property type="evidence" value="ECO:0007669"/>
    <property type="project" value="UniProtKB-KW"/>
</dbReference>
<keyword evidence="3" id="KW-0479">Metal-binding</keyword>
<dbReference type="InterPro" id="IPR004452">
    <property type="entry name" value="LutB/LldF"/>
</dbReference>
<dbReference type="PROSITE" id="PS51379">
    <property type="entry name" value="4FE4S_FER_2"/>
    <property type="match status" value="2"/>
</dbReference>
<evidence type="ECO:0000259" key="8">
    <source>
        <dbReference type="PROSITE" id="PS51379"/>
    </source>
</evidence>
<dbReference type="InterPro" id="IPR004017">
    <property type="entry name" value="Cys_rich_dom"/>
</dbReference>
<organism evidence="9 10">
    <name type="scientific">Desulfurella multipotens</name>
    <dbReference type="NCBI Taxonomy" id="79269"/>
    <lineage>
        <taxon>Bacteria</taxon>
        <taxon>Pseudomonadati</taxon>
        <taxon>Campylobacterota</taxon>
        <taxon>Desulfurellia</taxon>
        <taxon>Desulfurellales</taxon>
        <taxon>Desulfurellaceae</taxon>
        <taxon>Desulfurella</taxon>
    </lineage>
</organism>
<dbReference type="NCBIfam" id="NF045670">
    <property type="entry name" value="quin_L_LdhH"/>
    <property type="match status" value="1"/>
</dbReference>
<evidence type="ECO:0000256" key="5">
    <source>
        <dbReference type="ARBA" id="ARBA00022982"/>
    </source>
</evidence>
<evidence type="ECO:0000256" key="1">
    <source>
        <dbReference type="ARBA" id="ARBA00022448"/>
    </source>
</evidence>
<evidence type="ECO:0000313" key="10">
    <source>
        <dbReference type="Proteomes" id="UP000199411"/>
    </source>
</evidence>
<evidence type="ECO:0000256" key="7">
    <source>
        <dbReference type="ARBA" id="ARBA00023014"/>
    </source>
</evidence>
<accession>A0A1G6HZ97</accession>
<dbReference type="AlphaFoldDB" id="A0A1G6HZ97"/>
<dbReference type="PANTHER" id="PTHR47153:SF2">
    <property type="entry name" value="LACTATE UTILIZATION PROTEIN B"/>
    <property type="match status" value="1"/>
</dbReference>
<dbReference type="Pfam" id="PF02589">
    <property type="entry name" value="LUD_dom"/>
    <property type="match status" value="1"/>
</dbReference>
<evidence type="ECO:0000256" key="2">
    <source>
        <dbReference type="ARBA" id="ARBA00022485"/>
    </source>
</evidence>
<dbReference type="GO" id="GO:0016491">
    <property type="term" value="F:oxidoreductase activity"/>
    <property type="evidence" value="ECO:0007669"/>
    <property type="project" value="UniProtKB-ARBA"/>
</dbReference>
<dbReference type="InterPro" id="IPR024185">
    <property type="entry name" value="FTHF_cligase-like_sf"/>
</dbReference>
<dbReference type="Pfam" id="PF02754">
    <property type="entry name" value="CCG"/>
    <property type="match status" value="2"/>
</dbReference>
<protein>
    <submittedName>
        <fullName evidence="9">Iron-sulfur cluster-binding protein</fullName>
    </submittedName>
</protein>
<dbReference type="GO" id="GO:0046872">
    <property type="term" value="F:metal ion binding"/>
    <property type="evidence" value="ECO:0007669"/>
    <property type="project" value="UniProtKB-KW"/>
</dbReference>
<dbReference type="EMBL" id="FMYU01000001">
    <property type="protein sequence ID" value="SDB98796.1"/>
    <property type="molecule type" value="Genomic_DNA"/>
</dbReference>
<evidence type="ECO:0000256" key="3">
    <source>
        <dbReference type="ARBA" id="ARBA00022723"/>
    </source>
</evidence>
<dbReference type="RefSeq" id="WP_092127461.1">
    <property type="nucleotide sequence ID" value="NZ_FMYU01000001.1"/>
</dbReference>
<name>A0A1G6HZ97_9BACT</name>
<evidence type="ECO:0000313" key="9">
    <source>
        <dbReference type="EMBL" id="SDB98796.1"/>
    </source>
</evidence>
<proteinExistence type="predicted"/>
<keyword evidence="7" id="KW-0411">Iron-sulfur</keyword>
<dbReference type="InterPro" id="IPR003741">
    <property type="entry name" value="LUD_dom"/>
</dbReference>
<keyword evidence="5" id="KW-0249">Electron transport</keyword>
<dbReference type="OrthoDB" id="5289041at2"/>
<keyword evidence="4" id="KW-0677">Repeat</keyword>
<keyword evidence="2" id="KW-0004">4Fe-4S</keyword>
<dbReference type="Gene3D" id="3.40.50.10420">
    <property type="entry name" value="NagB/RpiA/CoA transferase-like"/>
    <property type="match status" value="1"/>
</dbReference>
<dbReference type="InterPro" id="IPR017900">
    <property type="entry name" value="4Fe4S_Fe_S_CS"/>
</dbReference>
<feature type="domain" description="4Fe-4S ferredoxin-type" evidence="8">
    <location>
        <begin position="305"/>
        <end position="335"/>
    </location>
</feature>
<dbReference type="SUPFAM" id="SSF46548">
    <property type="entry name" value="alpha-helical ferredoxin"/>
    <property type="match status" value="1"/>
</dbReference>
<dbReference type="InterPro" id="IPR054704">
    <property type="entry name" value="Quin_L_LdhH-like"/>
</dbReference>
<dbReference type="InterPro" id="IPR009051">
    <property type="entry name" value="Helical_ferredxn"/>
</dbReference>
<evidence type="ECO:0000256" key="4">
    <source>
        <dbReference type="ARBA" id="ARBA00022737"/>
    </source>
</evidence>
<dbReference type="PROSITE" id="PS00198">
    <property type="entry name" value="4FE4S_FER_1"/>
    <property type="match status" value="1"/>
</dbReference>
<evidence type="ECO:0000256" key="6">
    <source>
        <dbReference type="ARBA" id="ARBA00023004"/>
    </source>
</evidence>
<dbReference type="Pfam" id="PF13183">
    <property type="entry name" value="Fer4_8"/>
    <property type="match status" value="1"/>
</dbReference>
<dbReference type="PANTHER" id="PTHR47153">
    <property type="entry name" value="LACTATE UTILIZATION PROTEIN B"/>
    <property type="match status" value="1"/>
</dbReference>
<dbReference type="GO" id="GO:0006089">
    <property type="term" value="P:lactate metabolic process"/>
    <property type="evidence" value="ECO:0007669"/>
    <property type="project" value="InterPro"/>
</dbReference>
<dbReference type="Proteomes" id="UP000199411">
    <property type="component" value="Unassembled WGS sequence"/>
</dbReference>
<dbReference type="Gene3D" id="1.10.1060.10">
    <property type="entry name" value="Alpha-helical ferredoxin"/>
    <property type="match status" value="1"/>
</dbReference>
<keyword evidence="6" id="KW-0408">Iron</keyword>
<keyword evidence="10" id="KW-1185">Reference proteome</keyword>